<reference evidence="1 2" key="1">
    <citation type="submission" date="2018-06" db="EMBL/GenBank/DDBJ databases">
        <authorList>
            <consortium name="Pathogen Informatics"/>
            <person name="Doyle S."/>
        </authorList>
    </citation>
    <scope>NUCLEOTIDE SEQUENCE [LARGE SCALE GENOMIC DNA]</scope>
    <source>
        <strain evidence="1 2">NCTC10736</strain>
    </source>
</reference>
<sequence length="44" mass="5349">MYSLDHTYPQFTYKKYKTVDKLLFRSDQPLYYSHSDLLNDRPCG</sequence>
<dbReference type="Proteomes" id="UP000255061">
    <property type="component" value="Unassembled WGS sequence"/>
</dbReference>
<evidence type="ECO:0000313" key="2">
    <source>
        <dbReference type="Proteomes" id="UP000255061"/>
    </source>
</evidence>
<dbReference type="EMBL" id="UGYV01000001">
    <property type="protein sequence ID" value="SUI89928.1"/>
    <property type="molecule type" value="Genomic_DNA"/>
</dbReference>
<dbReference type="STRING" id="365591.SAMN05421840_11822"/>
<protein>
    <submittedName>
        <fullName evidence="1">Uncharacterized protein</fullName>
    </submittedName>
</protein>
<name>A0A1N7AFL2_9GAMM</name>
<evidence type="ECO:0000313" key="1">
    <source>
        <dbReference type="EMBL" id="SUI89928.1"/>
    </source>
</evidence>
<gene>
    <name evidence="1" type="ORF">NCTC10736_03047</name>
</gene>
<accession>A0A380AYN3</accession>
<dbReference type="AlphaFoldDB" id="A0A1N7AFL2"/>
<accession>A0A1N7AFL2</accession>
<proteinExistence type="predicted"/>
<organism evidence="1 2">
    <name type="scientific">Shewanella morhuae</name>
    <dbReference type="NCBI Taxonomy" id="365591"/>
    <lineage>
        <taxon>Bacteria</taxon>
        <taxon>Pseudomonadati</taxon>
        <taxon>Pseudomonadota</taxon>
        <taxon>Gammaproteobacteria</taxon>
        <taxon>Alteromonadales</taxon>
        <taxon>Shewanellaceae</taxon>
        <taxon>Shewanella</taxon>
    </lineage>
</organism>